<dbReference type="Pfam" id="PF13731">
    <property type="entry name" value="WxL"/>
    <property type="match status" value="1"/>
</dbReference>
<dbReference type="RefSeq" id="WP_209524505.1">
    <property type="nucleotide sequence ID" value="NZ_JAEEGA010000001.1"/>
</dbReference>
<comment type="caution">
    <text evidence="4">The sequence shown here is derived from an EMBL/GenBank/DDBJ whole genome shotgun (WGS) entry which is preliminary data.</text>
</comment>
<dbReference type="EMBL" id="JAEEGA010000001">
    <property type="protein sequence ID" value="MBP1039609.1"/>
    <property type="molecule type" value="Genomic_DNA"/>
</dbReference>
<evidence type="ECO:0000313" key="5">
    <source>
        <dbReference type="Proteomes" id="UP000674938"/>
    </source>
</evidence>
<dbReference type="InterPro" id="IPR027994">
    <property type="entry name" value="WxL_dom"/>
</dbReference>
<accession>A0A940P6Y9</accession>
<feature type="chain" id="PRO_5037252559" evidence="2">
    <location>
        <begin position="26"/>
        <end position="243"/>
    </location>
</feature>
<dbReference type="AlphaFoldDB" id="A0A940P6Y9"/>
<gene>
    <name evidence="4" type="ORF">I6N95_01180</name>
</gene>
<evidence type="ECO:0000259" key="3">
    <source>
        <dbReference type="Pfam" id="PF13731"/>
    </source>
</evidence>
<evidence type="ECO:0000256" key="2">
    <source>
        <dbReference type="SAM" id="SignalP"/>
    </source>
</evidence>
<keyword evidence="2" id="KW-0732">Signal</keyword>
<sequence>MKKTIGSIATAAILSSLVAATGVTAAEYDTNGVINFTPDTSITLPIDPTNPDPEVPVSPIDPTDPEGPNPGTAGPLSIDFASSYAFGEQVISTLNKVYYADIQEFTGDTTGPNYVQVTDKRGTLEGWKLSVKQNGQFATADDDILTGAQITLKKGGVTSNLASDTSLIPGEVQSEVALKTTGEETVLVDAAVNQGAGTWIYRLGSNAEEGETGVELAVPGSTVKRAKEYRTTMTWILSSTPGN</sequence>
<keyword evidence="5" id="KW-1185">Reference proteome</keyword>
<protein>
    <submittedName>
        <fullName evidence="4">WxL domain-containing protein</fullName>
    </submittedName>
</protein>
<proteinExistence type="predicted"/>
<dbReference type="Proteomes" id="UP000674938">
    <property type="component" value="Unassembled WGS sequence"/>
</dbReference>
<feature type="region of interest" description="Disordered" evidence="1">
    <location>
        <begin position="39"/>
        <end position="74"/>
    </location>
</feature>
<organism evidence="4 5">
    <name type="scientific">Vagococcus allomyrinae</name>
    <dbReference type="NCBI Taxonomy" id="2794353"/>
    <lineage>
        <taxon>Bacteria</taxon>
        <taxon>Bacillati</taxon>
        <taxon>Bacillota</taxon>
        <taxon>Bacilli</taxon>
        <taxon>Lactobacillales</taxon>
        <taxon>Enterococcaceae</taxon>
        <taxon>Vagococcus</taxon>
    </lineage>
</organism>
<evidence type="ECO:0000313" key="4">
    <source>
        <dbReference type="EMBL" id="MBP1039609.1"/>
    </source>
</evidence>
<name>A0A940P6Y9_9ENTE</name>
<reference evidence="4" key="1">
    <citation type="submission" date="2020-12" db="EMBL/GenBank/DDBJ databases">
        <title>Vagococcus allomyrinae sp. nov. and Enterococcus lavae sp. nov., isolated from the larvae of Allomyrina dichotoma.</title>
        <authorList>
            <person name="Lee S.D."/>
        </authorList>
    </citation>
    <scope>NUCLEOTIDE SEQUENCE</scope>
    <source>
        <strain evidence="4">BWB3-3</strain>
    </source>
</reference>
<feature type="domain" description="WxL" evidence="3">
    <location>
        <begin position="25"/>
        <end position="241"/>
    </location>
</feature>
<feature type="signal peptide" evidence="2">
    <location>
        <begin position="1"/>
        <end position="25"/>
    </location>
</feature>
<evidence type="ECO:0000256" key="1">
    <source>
        <dbReference type="SAM" id="MobiDB-lite"/>
    </source>
</evidence>